<feature type="transmembrane region" description="Helical" evidence="8">
    <location>
        <begin position="12"/>
        <end position="35"/>
    </location>
</feature>
<keyword evidence="5" id="KW-0808">Transferase</keyword>
<keyword evidence="8" id="KW-1133">Transmembrane helix</keyword>
<comment type="caution">
    <text evidence="10">The sequence shown here is derived from an EMBL/GenBank/DDBJ whole genome shotgun (WGS) entry which is preliminary data.</text>
</comment>
<dbReference type="GO" id="GO:0004721">
    <property type="term" value="F:phosphoprotein phosphatase activity"/>
    <property type="evidence" value="ECO:0007669"/>
    <property type="project" value="TreeGrafter"/>
</dbReference>
<comment type="subcellular location">
    <subcellularLocation>
        <location evidence="2">Membrane</location>
    </subcellularLocation>
</comment>
<dbReference type="GO" id="GO:0016036">
    <property type="term" value="P:cellular response to phosphate starvation"/>
    <property type="evidence" value="ECO:0007669"/>
    <property type="project" value="TreeGrafter"/>
</dbReference>
<feature type="domain" description="Histidine kinase" evidence="9">
    <location>
        <begin position="256"/>
        <end position="472"/>
    </location>
</feature>
<evidence type="ECO:0000256" key="8">
    <source>
        <dbReference type="SAM" id="Phobius"/>
    </source>
</evidence>
<dbReference type="PANTHER" id="PTHR45453">
    <property type="entry name" value="PHOSPHATE REGULON SENSOR PROTEIN PHOR"/>
    <property type="match status" value="1"/>
</dbReference>
<evidence type="ECO:0000256" key="1">
    <source>
        <dbReference type="ARBA" id="ARBA00000085"/>
    </source>
</evidence>
<evidence type="ECO:0000256" key="4">
    <source>
        <dbReference type="ARBA" id="ARBA00022553"/>
    </source>
</evidence>
<dbReference type="InterPro" id="IPR036097">
    <property type="entry name" value="HisK_dim/P_sf"/>
</dbReference>
<dbReference type="InterPro" id="IPR003661">
    <property type="entry name" value="HisK_dim/P_dom"/>
</dbReference>
<keyword evidence="4" id="KW-0597">Phosphoprotein</keyword>
<feature type="transmembrane region" description="Helical" evidence="8">
    <location>
        <begin position="172"/>
        <end position="193"/>
    </location>
</feature>
<dbReference type="Pfam" id="PF00512">
    <property type="entry name" value="HisKA"/>
    <property type="match status" value="1"/>
</dbReference>
<dbReference type="CDD" id="cd00082">
    <property type="entry name" value="HisKA"/>
    <property type="match status" value="1"/>
</dbReference>
<name>A0AA37JD86_9FIRM</name>
<dbReference type="Pfam" id="PF02518">
    <property type="entry name" value="HATPase_c"/>
    <property type="match status" value="1"/>
</dbReference>
<accession>A0AA37JD86</accession>
<evidence type="ECO:0000256" key="7">
    <source>
        <dbReference type="ARBA" id="ARBA00023012"/>
    </source>
</evidence>
<keyword evidence="7" id="KW-0902">Two-component regulatory system</keyword>
<dbReference type="Gene3D" id="1.10.287.130">
    <property type="match status" value="1"/>
</dbReference>
<dbReference type="PRINTS" id="PR00344">
    <property type="entry name" value="BCTRLSENSOR"/>
</dbReference>
<proteinExistence type="predicted"/>
<dbReference type="InterPro" id="IPR003594">
    <property type="entry name" value="HATPase_dom"/>
</dbReference>
<evidence type="ECO:0000256" key="5">
    <source>
        <dbReference type="ARBA" id="ARBA00022679"/>
    </source>
</evidence>
<dbReference type="EMBL" id="BQNJ01000001">
    <property type="protein sequence ID" value="GKG99490.1"/>
    <property type="molecule type" value="Genomic_DNA"/>
</dbReference>
<dbReference type="SMART" id="SM00387">
    <property type="entry name" value="HATPase_c"/>
    <property type="match status" value="1"/>
</dbReference>
<dbReference type="PROSITE" id="PS50109">
    <property type="entry name" value="HIS_KIN"/>
    <property type="match status" value="1"/>
</dbReference>
<gene>
    <name evidence="10" type="ORF">CE91St55_14720</name>
</gene>
<protein>
    <recommendedName>
        <fullName evidence="3">histidine kinase</fullName>
        <ecNumber evidence="3">2.7.13.3</ecNumber>
    </recommendedName>
</protein>
<dbReference type="CDD" id="cd00075">
    <property type="entry name" value="HATPase"/>
    <property type="match status" value="1"/>
</dbReference>
<comment type="catalytic activity">
    <reaction evidence="1">
        <text>ATP + protein L-histidine = ADP + protein N-phospho-L-histidine.</text>
        <dbReference type="EC" id="2.7.13.3"/>
    </reaction>
</comment>
<sequence>MKKSGYRTTFHIYFIFLLTLLGTILAAVSLFFLLITVQKPDGSSIRSDWPKAFTDRFAEQIIFQNGVPCVTQAGTALLQDNGAGLQILNPDGREAYSYGKPDSARESYTAAELLKLTRDGFPASGQRTISVFAGTTHNAGEDYVYLLCFPMRISAVTMYLNGERFSGGRTVILTLLCVLLPVILITGALYGFWTARQLKRLTASIHDISLRCYLPDHHRGTFEDLYAGLNALDSEIRASDRLREETEKMREEWITNITHDLKTPLSPIKGYAEIIRDGNAGQEDNYGRYAAVMLKNVSCLEALIEDLKLTYQLESGLLPVNRECQDMVRFLRELAIDLLNSPEYENRIIHFDSAKDTLFYSFDSKLLARAFRNLIINAFVHGGAQAEVSLRITVSGGSPCIQVADNGYGMRPEEIKHLFDRYYRGTSTGEKPEGTGLGLAIAKSIIELHGGTISAAGFPGAGTVFSIEFPVS</sequence>
<dbReference type="EC" id="2.7.13.3" evidence="3"/>
<dbReference type="PANTHER" id="PTHR45453:SF1">
    <property type="entry name" value="PHOSPHATE REGULON SENSOR PROTEIN PHOR"/>
    <property type="match status" value="1"/>
</dbReference>
<evidence type="ECO:0000256" key="6">
    <source>
        <dbReference type="ARBA" id="ARBA00022777"/>
    </source>
</evidence>
<organism evidence="10 11">
    <name type="scientific">Hungatella hathewayi</name>
    <dbReference type="NCBI Taxonomy" id="154046"/>
    <lineage>
        <taxon>Bacteria</taxon>
        <taxon>Bacillati</taxon>
        <taxon>Bacillota</taxon>
        <taxon>Clostridia</taxon>
        <taxon>Lachnospirales</taxon>
        <taxon>Lachnospiraceae</taxon>
        <taxon>Hungatella</taxon>
    </lineage>
</organism>
<dbReference type="InterPro" id="IPR050351">
    <property type="entry name" value="BphY/WalK/GraS-like"/>
</dbReference>
<dbReference type="InterPro" id="IPR005467">
    <property type="entry name" value="His_kinase_dom"/>
</dbReference>
<keyword evidence="6 10" id="KW-0418">Kinase</keyword>
<dbReference type="SUPFAM" id="SSF55874">
    <property type="entry name" value="ATPase domain of HSP90 chaperone/DNA topoisomerase II/histidine kinase"/>
    <property type="match status" value="1"/>
</dbReference>
<evidence type="ECO:0000256" key="3">
    <source>
        <dbReference type="ARBA" id="ARBA00012438"/>
    </source>
</evidence>
<dbReference type="InterPro" id="IPR004358">
    <property type="entry name" value="Sig_transdc_His_kin-like_C"/>
</dbReference>
<dbReference type="GO" id="GO:0000155">
    <property type="term" value="F:phosphorelay sensor kinase activity"/>
    <property type="evidence" value="ECO:0007669"/>
    <property type="project" value="InterPro"/>
</dbReference>
<evidence type="ECO:0000256" key="2">
    <source>
        <dbReference type="ARBA" id="ARBA00004370"/>
    </source>
</evidence>
<dbReference type="Proteomes" id="UP001055091">
    <property type="component" value="Unassembled WGS sequence"/>
</dbReference>
<evidence type="ECO:0000259" key="9">
    <source>
        <dbReference type="PROSITE" id="PS50109"/>
    </source>
</evidence>
<dbReference type="Gene3D" id="3.30.565.10">
    <property type="entry name" value="Histidine kinase-like ATPase, C-terminal domain"/>
    <property type="match status" value="1"/>
</dbReference>
<dbReference type="RefSeq" id="WP_118041967.1">
    <property type="nucleotide sequence ID" value="NZ_BQNJ01000001.1"/>
</dbReference>
<dbReference type="GO" id="GO:0005886">
    <property type="term" value="C:plasma membrane"/>
    <property type="evidence" value="ECO:0007669"/>
    <property type="project" value="TreeGrafter"/>
</dbReference>
<dbReference type="SUPFAM" id="SSF47384">
    <property type="entry name" value="Homodimeric domain of signal transducing histidine kinase"/>
    <property type="match status" value="1"/>
</dbReference>
<dbReference type="SMART" id="SM00388">
    <property type="entry name" value="HisKA"/>
    <property type="match status" value="1"/>
</dbReference>
<keyword evidence="8" id="KW-0472">Membrane</keyword>
<evidence type="ECO:0000313" key="10">
    <source>
        <dbReference type="EMBL" id="GKG99490.1"/>
    </source>
</evidence>
<evidence type="ECO:0000313" key="11">
    <source>
        <dbReference type="Proteomes" id="UP001055091"/>
    </source>
</evidence>
<keyword evidence="8" id="KW-0812">Transmembrane</keyword>
<dbReference type="InterPro" id="IPR036890">
    <property type="entry name" value="HATPase_C_sf"/>
</dbReference>
<dbReference type="AlphaFoldDB" id="A0AA37JD86"/>
<reference evidence="10" key="1">
    <citation type="submission" date="2022-01" db="EMBL/GenBank/DDBJ databases">
        <title>Novel bile acid biosynthetic pathways are enriched in the microbiome of centenarians.</title>
        <authorList>
            <person name="Sato Y."/>
            <person name="Atarashi K."/>
            <person name="Plichta R.D."/>
            <person name="Arai Y."/>
            <person name="Sasajima S."/>
            <person name="Kearney M.S."/>
            <person name="Suda W."/>
            <person name="Takeshita K."/>
            <person name="Sasaki T."/>
            <person name="Okamoto S."/>
            <person name="Skelly N.A."/>
            <person name="Okamura Y."/>
            <person name="Vlamakis H."/>
            <person name="Li Y."/>
            <person name="Tanoue T."/>
            <person name="Takei H."/>
            <person name="Nittono H."/>
            <person name="Narushima S."/>
            <person name="Irie J."/>
            <person name="Itoh H."/>
            <person name="Moriya K."/>
            <person name="Sugiura Y."/>
            <person name="Suematsu M."/>
            <person name="Moritoki N."/>
            <person name="Shibata S."/>
            <person name="Littman R.D."/>
            <person name="Fischbach A.M."/>
            <person name="Uwamino Y."/>
            <person name="Inoue T."/>
            <person name="Honda A."/>
            <person name="Hattori M."/>
            <person name="Murai T."/>
            <person name="Xavier J.R."/>
            <person name="Hirose N."/>
            <person name="Honda K."/>
        </authorList>
    </citation>
    <scope>NUCLEOTIDE SEQUENCE</scope>
    <source>
        <strain evidence="10">CE91-St55</strain>
    </source>
</reference>